<evidence type="ECO:0000313" key="2">
    <source>
        <dbReference type="EMBL" id="ETW21000.1"/>
    </source>
</evidence>
<gene>
    <name evidence="2" type="ORF">PFFVO_00006</name>
</gene>
<reference evidence="2 3" key="1">
    <citation type="submission" date="2013-02" db="EMBL/GenBank/DDBJ databases">
        <title>The Genome Annotation of Plasmodium falciparum Vietnam Oak-Knoll (FVO).</title>
        <authorList>
            <consortium name="The Broad Institute Genome Sequencing Platform"/>
            <consortium name="The Broad Institute Genome Sequencing Center for Infectious Disease"/>
            <person name="Neafsey D."/>
            <person name="Hoffman S."/>
            <person name="Volkman S."/>
            <person name="Rosenthal P."/>
            <person name="Walker B."/>
            <person name="Young S.K."/>
            <person name="Zeng Q."/>
            <person name="Gargeya S."/>
            <person name="Fitzgerald M."/>
            <person name="Haas B."/>
            <person name="Abouelleil A."/>
            <person name="Allen A.W."/>
            <person name="Alvarado L."/>
            <person name="Arachchi H.M."/>
            <person name="Berlin A.M."/>
            <person name="Chapman S.B."/>
            <person name="Gainer-Dewar J."/>
            <person name="Goldberg J."/>
            <person name="Griggs A."/>
            <person name="Gujja S."/>
            <person name="Hansen M."/>
            <person name="Howarth C."/>
            <person name="Imamovic A."/>
            <person name="Ireland A."/>
            <person name="Larimer J."/>
            <person name="McCowan C."/>
            <person name="Murphy C."/>
            <person name="Pearson M."/>
            <person name="Poon T.W."/>
            <person name="Priest M."/>
            <person name="Roberts A."/>
            <person name="Saif S."/>
            <person name="Shea T."/>
            <person name="Sisk P."/>
            <person name="Sykes S."/>
            <person name="Wortman J."/>
            <person name="Nusbaum C."/>
            <person name="Birren B."/>
        </authorList>
    </citation>
    <scope>NUCLEOTIDE SEQUENCE [LARGE SCALE GENOMIC DNA]</scope>
    <source>
        <strain evidence="3">Vietnam Oak-Knoll (FVO)</strain>
    </source>
</reference>
<dbReference type="EMBL" id="KI925007">
    <property type="protein sequence ID" value="ETW21000.1"/>
    <property type="molecule type" value="Genomic_DNA"/>
</dbReference>
<dbReference type="AlphaFoldDB" id="A0A024VFM3"/>
<organism evidence="2 3">
    <name type="scientific">Plasmodium falciparum Vietnam Oak-Knoll</name>
    <name type="common">FVO</name>
    <dbReference type="NCBI Taxonomy" id="1036723"/>
    <lineage>
        <taxon>Eukaryota</taxon>
        <taxon>Sar</taxon>
        <taxon>Alveolata</taxon>
        <taxon>Apicomplexa</taxon>
        <taxon>Aconoidasida</taxon>
        <taxon>Haemosporida</taxon>
        <taxon>Plasmodiidae</taxon>
        <taxon>Plasmodium</taxon>
        <taxon>Plasmodium (Laverania)</taxon>
    </lineage>
</organism>
<evidence type="ECO:0000259" key="1">
    <source>
        <dbReference type="Pfam" id="PF09687"/>
    </source>
</evidence>
<protein>
    <recommendedName>
        <fullName evidence="1">Plasmodium RESA N-terminal domain-containing protein</fullName>
    </recommendedName>
</protein>
<dbReference type="Proteomes" id="UP000030690">
    <property type="component" value="Unassembled WGS sequence"/>
</dbReference>
<dbReference type="Pfam" id="PF09687">
    <property type="entry name" value="PRESAN"/>
    <property type="match status" value="1"/>
</dbReference>
<evidence type="ECO:0000313" key="3">
    <source>
        <dbReference type="Proteomes" id="UP000030690"/>
    </source>
</evidence>
<dbReference type="InterPro" id="IPR019111">
    <property type="entry name" value="PRESA_N"/>
</dbReference>
<name>A0A024VFM3_PLAFA</name>
<reference evidence="2 3" key="2">
    <citation type="submission" date="2013-02" db="EMBL/GenBank/DDBJ databases">
        <title>The Genome Sequence of Plasmodium falciparum Vietnam Oak-Knoll (FVO).</title>
        <authorList>
            <consortium name="The Broad Institute Genome Sequencing Platform"/>
            <consortium name="The Broad Institute Genome Sequencing Center for Infectious Disease"/>
            <person name="Neafsey D."/>
            <person name="Cheeseman I."/>
            <person name="Volkman S."/>
            <person name="Adams J."/>
            <person name="Walker B."/>
            <person name="Young S.K."/>
            <person name="Zeng Q."/>
            <person name="Gargeya S."/>
            <person name="Fitzgerald M."/>
            <person name="Haas B."/>
            <person name="Abouelleil A."/>
            <person name="Alvarado L."/>
            <person name="Arachchi H.M."/>
            <person name="Berlin A.M."/>
            <person name="Chapman S.B."/>
            <person name="Dewar J."/>
            <person name="Goldberg J."/>
            <person name="Griggs A."/>
            <person name="Gujja S."/>
            <person name="Hansen M."/>
            <person name="Howarth C."/>
            <person name="Imamovic A."/>
            <person name="Larimer J."/>
            <person name="McCowan C."/>
            <person name="Murphy C."/>
            <person name="Neiman D."/>
            <person name="Pearson M."/>
            <person name="Priest M."/>
            <person name="Roberts A."/>
            <person name="Saif S."/>
            <person name="Shea T."/>
            <person name="Sisk P."/>
            <person name="Sykes S."/>
            <person name="Wortman J."/>
            <person name="Nusbaum C."/>
            <person name="Birren B."/>
        </authorList>
    </citation>
    <scope>NUCLEOTIDE SEQUENCE [LARGE SCALE GENOMIC DNA]</scope>
    <source>
        <strain evidence="3">Vietnam Oak-Knoll (FVO)</strain>
    </source>
</reference>
<accession>A0A024VFM3</accession>
<sequence length="193" mass="23496">MDGRVYHIYKRNLFMLESVEHSKFRKGSISENDVNFSDMTTEGECNHINYIMIYQKKEHPSNKNFYSIWKNVLCITKEEFDDISKELSFYIEDYLPKYEYPCYNHFRCKDRPVCAGTKYRTFTLSSIDVKDTLNFYNLVKDGVSIDEMKYYVYYFIKYDDSLKIDLYNKHKYIFTERVKNTQRLYILTKFKCM</sequence>
<proteinExistence type="predicted"/>
<feature type="domain" description="Plasmodium RESA N-terminal" evidence="1">
    <location>
        <begin position="52"/>
        <end position="169"/>
    </location>
</feature>